<proteinExistence type="predicted"/>
<keyword evidence="1" id="KW-0812">Transmembrane</keyword>
<evidence type="ECO:0000313" key="2">
    <source>
        <dbReference type="EMBL" id="ALF59324.1"/>
    </source>
</evidence>
<keyword evidence="3" id="KW-1185">Reference proteome</keyword>
<dbReference type="EMBL" id="CP012678">
    <property type="protein sequence ID" value="ALF59324.1"/>
    <property type="molecule type" value="Genomic_DNA"/>
</dbReference>
<feature type="transmembrane region" description="Helical" evidence="1">
    <location>
        <begin position="20"/>
        <end position="37"/>
    </location>
</feature>
<dbReference type="OrthoDB" id="6658280at2"/>
<feature type="transmembrane region" description="Helical" evidence="1">
    <location>
        <begin position="83"/>
        <end position="101"/>
    </location>
</feature>
<evidence type="ECO:0000256" key="1">
    <source>
        <dbReference type="SAM" id="Phobius"/>
    </source>
</evidence>
<dbReference type="PROSITE" id="PS51257">
    <property type="entry name" value="PROKAR_LIPOPROTEIN"/>
    <property type="match status" value="1"/>
</dbReference>
<dbReference type="Proteomes" id="UP000059847">
    <property type="component" value="Chromosome"/>
</dbReference>
<keyword evidence="1" id="KW-0472">Membrane</keyword>
<accession>A0A0M4TUM0</accession>
<keyword evidence="1" id="KW-1133">Transmembrane helix</keyword>
<sequence length="103" mass="11680">MRIVPAALANIIYPKDLPNGLFTSLIIGCLLLGLASLRHGSDLQGWLNVIENWLLMLLILPTATATIALPFKYRDPSLELKLVYYLGMFVAFLFTLAKLRYWR</sequence>
<dbReference type="AlphaFoldDB" id="A0A0M4TUM0"/>
<feature type="transmembrane region" description="Helical" evidence="1">
    <location>
        <begin position="49"/>
        <end position="71"/>
    </location>
</feature>
<protein>
    <submittedName>
        <fullName evidence="2">Uncharacterized protein</fullName>
    </submittedName>
</protein>
<organism evidence="2 3">
    <name type="scientific">Psychrobacter urativorans</name>
    <dbReference type="NCBI Taxonomy" id="45610"/>
    <lineage>
        <taxon>Bacteria</taxon>
        <taxon>Pseudomonadati</taxon>
        <taxon>Pseudomonadota</taxon>
        <taxon>Gammaproteobacteria</taxon>
        <taxon>Moraxellales</taxon>
        <taxon>Moraxellaceae</taxon>
        <taxon>Psychrobacter</taxon>
    </lineage>
</organism>
<name>A0A0M4TUM0_9GAMM</name>
<reference evidence="2 3" key="1">
    <citation type="submission" date="2015-09" db="EMBL/GenBank/DDBJ databases">
        <title>Complete genome of Psychrobacter urativorans R10.10B.</title>
        <authorList>
            <person name="See-Too W.S."/>
            <person name="Chan K.G."/>
        </authorList>
    </citation>
    <scope>NUCLEOTIDE SEQUENCE [LARGE SCALE GENOMIC DNA]</scope>
    <source>
        <strain evidence="2 3">R10.10B</strain>
    </source>
</reference>
<dbReference type="STRING" id="45610.AOC03_04045"/>
<dbReference type="RefSeq" id="WP_062533710.1">
    <property type="nucleotide sequence ID" value="NZ_CP012678.1"/>
</dbReference>
<evidence type="ECO:0000313" key="3">
    <source>
        <dbReference type="Proteomes" id="UP000059847"/>
    </source>
</evidence>
<gene>
    <name evidence="2" type="ORF">AOC03_04045</name>
</gene>
<dbReference type="KEGG" id="pur:AOC03_04045"/>